<evidence type="ECO:0000313" key="6">
    <source>
        <dbReference type="Proteomes" id="UP000239772"/>
    </source>
</evidence>
<organism evidence="5 6">
    <name type="scientific">Alsobacter soli</name>
    <dbReference type="NCBI Taxonomy" id="2109933"/>
    <lineage>
        <taxon>Bacteria</taxon>
        <taxon>Pseudomonadati</taxon>
        <taxon>Pseudomonadota</taxon>
        <taxon>Alphaproteobacteria</taxon>
        <taxon>Hyphomicrobiales</taxon>
        <taxon>Alsobacteraceae</taxon>
        <taxon>Alsobacter</taxon>
    </lineage>
</organism>
<dbReference type="OrthoDB" id="335726at2"/>
<evidence type="ECO:0000256" key="2">
    <source>
        <dbReference type="ARBA" id="ARBA00023002"/>
    </source>
</evidence>
<dbReference type="Pfam" id="PF00106">
    <property type="entry name" value="adh_short"/>
    <property type="match status" value="1"/>
</dbReference>
<dbReference type="SMART" id="SM00822">
    <property type="entry name" value="PKS_KR"/>
    <property type="match status" value="1"/>
</dbReference>
<dbReference type="Proteomes" id="UP000239772">
    <property type="component" value="Unassembled WGS sequence"/>
</dbReference>
<dbReference type="Gene3D" id="3.40.50.720">
    <property type="entry name" value="NAD(P)-binding Rossmann-like Domain"/>
    <property type="match status" value="1"/>
</dbReference>
<dbReference type="PRINTS" id="PR00081">
    <property type="entry name" value="GDHRDH"/>
</dbReference>
<dbReference type="PANTHER" id="PTHR44196:SF1">
    <property type="entry name" value="DEHYDROGENASE_REDUCTASE SDR FAMILY MEMBER 7B"/>
    <property type="match status" value="1"/>
</dbReference>
<evidence type="ECO:0000256" key="1">
    <source>
        <dbReference type="ARBA" id="ARBA00006484"/>
    </source>
</evidence>
<dbReference type="EMBL" id="PVZS01000007">
    <property type="protein sequence ID" value="PSC05615.1"/>
    <property type="molecule type" value="Genomic_DNA"/>
</dbReference>
<name>A0A2T1HVC6_9HYPH</name>
<dbReference type="SUPFAM" id="SSF51735">
    <property type="entry name" value="NAD(P)-binding Rossmann-fold domains"/>
    <property type="match status" value="1"/>
</dbReference>
<dbReference type="InterPro" id="IPR036291">
    <property type="entry name" value="NAD(P)-bd_dom_sf"/>
</dbReference>
<keyword evidence="6" id="KW-1185">Reference proteome</keyword>
<proteinExistence type="inferred from homology"/>
<dbReference type="InterPro" id="IPR002347">
    <property type="entry name" value="SDR_fam"/>
</dbReference>
<keyword evidence="2" id="KW-0560">Oxidoreductase</keyword>
<evidence type="ECO:0000313" key="5">
    <source>
        <dbReference type="EMBL" id="PSC05615.1"/>
    </source>
</evidence>
<dbReference type="InterPro" id="IPR057326">
    <property type="entry name" value="KR_dom"/>
</dbReference>
<comment type="similarity">
    <text evidence="1 3">Belongs to the short-chain dehydrogenases/reductases (SDR) family.</text>
</comment>
<gene>
    <name evidence="5" type="ORF">SLNSH_08550</name>
</gene>
<dbReference type="PROSITE" id="PS00061">
    <property type="entry name" value="ADH_SHORT"/>
    <property type="match status" value="1"/>
</dbReference>
<evidence type="ECO:0000259" key="4">
    <source>
        <dbReference type="SMART" id="SM00822"/>
    </source>
</evidence>
<dbReference type="AlphaFoldDB" id="A0A2T1HVC6"/>
<protein>
    <submittedName>
        <fullName evidence="5">Short-chain dehydrogenase</fullName>
    </submittedName>
</protein>
<sequence length="242" mass="25663">MTLTVLVTGASSGIGRATAIRLARVGYRVLALARNREALDRLASETGAEALVADLADPESLERAVRGRAIDVLVNNAGLLSIKAPFQETPPEAIAAHVVTNVTGPLTLTRLVLPQMVERRTGHVLFVTSIVARVPHPDIALYAATKAALAHFSDSLRCDLLGTGVRVTDVAPGRVQTELYRDALDESGRQALYEGFRNLQPDDVAEAIAGVLAAPDHVNISRIEVNPTEQAAGGSRIVSLRA</sequence>
<evidence type="ECO:0000256" key="3">
    <source>
        <dbReference type="RuleBase" id="RU000363"/>
    </source>
</evidence>
<comment type="caution">
    <text evidence="5">The sequence shown here is derived from an EMBL/GenBank/DDBJ whole genome shotgun (WGS) entry which is preliminary data.</text>
</comment>
<dbReference type="GO" id="GO:0016020">
    <property type="term" value="C:membrane"/>
    <property type="evidence" value="ECO:0007669"/>
    <property type="project" value="TreeGrafter"/>
</dbReference>
<dbReference type="RefSeq" id="WP_106336250.1">
    <property type="nucleotide sequence ID" value="NZ_PVZS01000007.1"/>
</dbReference>
<dbReference type="GO" id="GO:0016616">
    <property type="term" value="F:oxidoreductase activity, acting on the CH-OH group of donors, NAD or NADP as acceptor"/>
    <property type="evidence" value="ECO:0007669"/>
    <property type="project" value="UniProtKB-ARBA"/>
</dbReference>
<feature type="domain" description="Ketoreductase" evidence="4">
    <location>
        <begin position="3"/>
        <end position="173"/>
    </location>
</feature>
<dbReference type="PRINTS" id="PR00080">
    <property type="entry name" value="SDRFAMILY"/>
</dbReference>
<reference evidence="6" key="1">
    <citation type="submission" date="2018-03" db="EMBL/GenBank/DDBJ databases">
        <authorList>
            <person name="Sun L."/>
            <person name="Liu H."/>
            <person name="Chen W."/>
            <person name="Huang K."/>
            <person name="Liu W."/>
            <person name="Gao X."/>
        </authorList>
    </citation>
    <scope>NUCLEOTIDE SEQUENCE [LARGE SCALE GENOMIC DNA]</scope>
    <source>
        <strain evidence="6">SH9</strain>
    </source>
</reference>
<dbReference type="FunFam" id="3.40.50.720:FF:000047">
    <property type="entry name" value="NADP-dependent L-serine/L-allo-threonine dehydrogenase"/>
    <property type="match status" value="1"/>
</dbReference>
<accession>A0A2T1HVC6</accession>
<dbReference type="PANTHER" id="PTHR44196">
    <property type="entry name" value="DEHYDROGENASE/REDUCTASE SDR FAMILY MEMBER 7B"/>
    <property type="match status" value="1"/>
</dbReference>
<dbReference type="InterPro" id="IPR020904">
    <property type="entry name" value="Sc_DH/Rdtase_CS"/>
</dbReference>